<dbReference type="Pfam" id="PF08240">
    <property type="entry name" value="ADH_N"/>
    <property type="match status" value="1"/>
</dbReference>
<dbReference type="InterPro" id="IPR036291">
    <property type="entry name" value="NAD(P)-bd_dom_sf"/>
</dbReference>
<reference evidence="4 5" key="2">
    <citation type="submission" date="2019-01" db="EMBL/GenBank/DDBJ databases">
        <authorList>
            <person name="Li Y."/>
        </authorList>
    </citation>
    <scope>NUCLEOTIDE SEQUENCE [LARGE SCALE GENOMIC DNA]</scope>
    <source>
        <strain evidence="4 5">07D10-4-3</strain>
    </source>
</reference>
<evidence type="ECO:0000256" key="2">
    <source>
        <dbReference type="ARBA" id="ARBA00023002"/>
    </source>
</evidence>
<dbReference type="FunFam" id="3.40.50.720:FF:000053">
    <property type="entry name" value="Quinone oxidoreductase 1"/>
    <property type="match status" value="1"/>
</dbReference>
<organism evidence="4 5">
    <name type="scientific">Paenirhodobacter populi</name>
    <dbReference type="NCBI Taxonomy" id="2306993"/>
    <lineage>
        <taxon>Bacteria</taxon>
        <taxon>Pseudomonadati</taxon>
        <taxon>Pseudomonadota</taxon>
        <taxon>Alphaproteobacteria</taxon>
        <taxon>Rhodobacterales</taxon>
        <taxon>Rhodobacter group</taxon>
        <taxon>Paenirhodobacter</taxon>
    </lineage>
</organism>
<keyword evidence="1" id="KW-0521">NADP</keyword>
<dbReference type="PANTHER" id="PTHR48106">
    <property type="entry name" value="QUINONE OXIDOREDUCTASE PIG3-RELATED"/>
    <property type="match status" value="1"/>
</dbReference>
<accession>A0A443K6C3</accession>
<evidence type="ECO:0000259" key="3">
    <source>
        <dbReference type="SMART" id="SM00829"/>
    </source>
</evidence>
<protein>
    <submittedName>
        <fullName evidence="4">Quinone oxidoreductase</fullName>
    </submittedName>
</protein>
<dbReference type="SMART" id="SM00829">
    <property type="entry name" value="PKS_ER"/>
    <property type="match status" value="1"/>
</dbReference>
<feature type="domain" description="Enoyl reductase (ER)" evidence="3">
    <location>
        <begin position="11"/>
        <end position="320"/>
    </location>
</feature>
<proteinExistence type="predicted"/>
<dbReference type="CDD" id="cd05286">
    <property type="entry name" value="QOR2"/>
    <property type="match status" value="1"/>
</dbReference>
<dbReference type="GO" id="GO:0003960">
    <property type="term" value="F:quinone reductase (NADPH) activity"/>
    <property type="evidence" value="ECO:0007669"/>
    <property type="project" value="InterPro"/>
</dbReference>
<evidence type="ECO:0000256" key="1">
    <source>
        <dbReference type="ARBA" id="ARBA00022857"/>
    </source>
</evidence>
<dbReference type="InterPro" id="IPR013149">
    <property type="entry name" value="ADH-like_C"/>
</dbReference>
<dbReference type="GO" id="GO:0005829">
    <property type="term" value="C:cytosol"/>
    <property type="evidence" value="ECO:0007669"/>
    <property type="project" value="TreeGrafter"/>
</dbReference>
<dbReference type="InterPro" id="IPR013154">
    <property type="entry name" value="ADH-like_N"/>
</dbReference>
<name>A0A443K6C3_9RHOB</name>
<dbReference type="InterPro" id="IPR020843">
    <property type="entry name" value="ER"/>
</dbReference>
<dbReference type="InterPro" id="IPR047618">
    <property type="entry name" value="QOR-like"/>
</dbReference>
<dbReference type="Gene3D" id="3.90.180.10">
    <property type="entry name" value="Medium-chain alcohol dehydrogenases, catalytic domain"/>
    <property type="match status" value="1"/>
</dbReference>
<comment type="caution">
    <text evidence="4">The sequence shown here is derived from an EMBL/GenBank/DDBJ whole genome shotgun (WGS) entry which is preliminary data.</text>
</comment>
<dbReference type="Gene3D" id="3.40.50.720">
    <property type="entry name" value="NAD(P)-binding Rossmann-like Domain"/>
    <property type="match status" value="1"/>
</dbReference>
<dbReference type="GO" id="GO:0035925">
    <property type="term" value="F:mRNA 3'-UTR AU-rich region binding"/>
    <property type="evidence" value="ECO:0007669"/>
    <property type="project" value="TreeGrafter"/>
</dbReference>
<gene>
    <name evidence="4" type="ORF">D2T29_16830</name>
</gene>
<evidence type="ECO:0000313" key="4">
    <source>
        <dbReference type="EMBL" id="RWR28304.1"/>
    </source>
</evidence>
<sequence>MDMAFVATRPGGPEVLQWTEVETPVPGPGEVLLRHTAIGVNFIDTYFRSGLYPWQEKTLIPGGDAAGVIEAVGQGVDLPVGARVAYVMRTGAYRTRRVVPAERVVLLPDAIPDAVAASIMLKGLTAQYLVTSSYPVKAGDTVLVHAAAGGVGLLLGQWLALLGATAIGTAGGPDKVALARRHGYAEVIDYTAGDFVPRVQEIAGPKGCAAVYDSVGRDTWRGSLACLGRFGVFVNFGQSSGPIEGFGLPDLARGSLYACRPTLFDYIADRADLQMRAADLFGRIAAGEIRADVITTRPLSEAPQAQADLVARRTTGATVLIP</sequence>
<dbReference type="RefSeq" id="WP_128233372.1">
    <property type="nucleotide sequence ID" value="NZ_SAUY01000025.1"/>
</dbReference>
<dbReference type="AlphaFoldDB" id="A0A443K6C3"/>
<dbReference type="Pfam" id="PF00107">
    <property type="entry name" value="ADH_zinc_N"/>
    <property type="match status" value="1"/>
</dbReference>
<dbReference type="SUPFAM" id="SSF50129">
    <property type="entry name" value="GroES-like"/>
    <property type="match status" value="1"/>
</dbReference>
<dbReference type="InterPro" id="IPR011032">
    <property type="entry name" value="GroES-like_sf"/>
</dbReference>
<dbReference type="SUPFAM" id="SSF51735">
    <property type="entry name" value="NAD(P)-binding Rossmann-fold domains"/>
    <property type="match status" value="1"/>
</dbReference>
<dbReference type="PANTHER" id="PTHR48106:SF13">
    <property type="entry name" value="QUINONE OXIDOREDUCTASE-RELATED"/>
    <property type="match status" value="1"/>
</dbReference>
<keyword evidence="2" id="KW-0560">Oxidoreductase</keyword>
<evidence type="ECO:0000313" key="5">
    <source>
        <dbReference type="Proteomes" id="UP000284451"/>
    </source>
</evidence>
<dbReference type="EMBL" id="SAUY01000025">
    <property type="protein sequence ID" value="RWR28304.1"/>
    <property type="molecule type" value="Genomic_DNA"/>
</dbReference>
<reference evidence="4 5" key="1">
    <citation type="submission" date="2019-01" db="EMBL/GenBank/DDBJ databases">
        <title>Sinorhodobacter populi sp. nov. isolated from the symptomatic bark tissue of Populus euramericana canker.</title>
        <authorList>
            <person name="Xu G."/>
        </authorList>
    </citation>
    <scope>NUCLEOTIDE SEQUENCE [LARGE SCALE GENOMIC DNA]</scope>
    <source>
        <strain evidence="4 5">07D10-4-3</strain>
    </source>
</reference>
<dbReference type="GO" id="GO:0070402">
    <property type="term" value="F:NADPH binding"/>
    <property type="evidence" value="ECO:0007669"/>
    <property type="project" value="TreeGrafter"/>
</dbReference>
<dbReference type="Proteomes" id="UP000284451">
    <property type="component" value="Unassembled WGS sequence"/>
</dbReference>